<evidence type="ECO:0000313" key="10">
    <source>
        <dbReference type="EMBL" id="KAH0813733.1"/>
    </source>
</evidence>
<dbReference type="GO" id="GO:0008270">
    <property type="term" value="F:zinc ion binding"/>
    <property type="evidence" value="ECO:0007669"/>
    <property type="project" value="UniProtKB-KW"/>
</dbReference>
<organism evidence="10 11">
    <name type="scientific">Tenebrio molitor</name>
    <name type="common">Yellow mealworm beetle</name>
    <dbReference type="NCBI Taxonomy" id="7067"/>
    <lineage>
        <taxon>Eukaryota</taxon>
        <taxon>Metazoa</taxon>
        <taxon>Ecdysozoa</taxon>
        <taxon>Arthropoda</taxon>
        <taxon>Hexapoda</taxon>
        <taxon>Insecta</taxon>
        <taxon>Pterygota</taxon>
        <taxon>Neoptera</taxon>
        <taxon>Endopterygota</taxon>
        <taxon>Coleoptera</taxon>
        <taxon>Polyphaga</taxon>
        <taxon>Cucujiformia</taxon>
        <taxon>Tenebrionidae</taxon>
        <taxon>Tenebrio</taxon>
    </lineage>
</organism>
<proteinExistence type="predicted"/>
<evidence type="ECO:0000256" key="8">
    <source>
        <dbReference type="SAM" id="MobiDB-lite"/>
    </source>
</evidence>
<feature type="domain" description="C2H2-type" evidence="9">
    <location>
        <begin position="136"/>
        <end position="163"/>
    </location>
</feature>
<dbReference type="Pfam" id="PF00096">
    <property type="entry name" value="zf-C2H2"/>
    <property type="match status" value="1"/>
</dbReference>
<keyword evidence="6" id="KW-0539">Nucleus</keyword>
<name>A0A8J6HG01_TENMO</name>
<dbReference type="EMBL" id="JABDTM020024991">
    <property type="protein sequence ID" value="KAH0813733.1"/>
    <property type="molecule type" value="Genomic_DNA"/>
</dbReference>
<evidence type="ECO:0000256" key="5">
    <source>
        <dbReference type="ARBA" id="ARBA00022833"/>
    </source>
</evidence>
<dbReference type="GO" id="GO:0005634">
    <property type="term" value="C:nucleus"/>
    <property type="evidence" value="ECO:0007669"/>
    <property type="project" value="UniProtKB-SubCell"/>
</dbReference>
<keyword evidence="3" id="KW-0677">Repeat</keyword>
<sequence>MDISGLWNQLLLNTTTVCLHPNSLIDGIQVITPYVTSSDTNSSLSSESSVPLKENENEADGDNDKNEESNSGDDEKGKICDKEDKIQPKKSIQRVRYSKEEYRCTQCPYTCTTEKAFLHHLRWCECKESGSNKHLLSCPICGKDRRSEETLSVHMIKHKQDKYFCCDICKFKTLQLKKLIQHRRMHTGEKPHLCPFCSYRSSRRDNLRSHVRRVHKKHDLPCDTFTPRKALMRKTHRRFLAGMTRSAALSSFVLDGPRASDSWGSG</sequence>
<dbReference type="InterPro" id="IPR036236">
    <property type="entry name" value="Znf_C2H2_sf"/>
</dbReference>
<keyword evidence="5" id="KW-0862">Zinc</keyword>
<evidence type="ECO:0000256" key="6">
    <source>
        <dbReference type="ARBA" id="ARBA00023242"/>
    </source>
</evidence>
<comment type="subcellular location">
    <subcellularLocation>
        <location evidence="1">Nucleus</location>
    </subcellularLocation>
</comment>
<dbReference type="SUPFAM" id="SSF57667">
    <property type="entry name" value="beta-beta-alpha zinc fingers"/>
    <property type="match status" value="2"/>
</dbReference>
<feature type="region of interest" description="Disordered" evidence="8">
    <location>
        <begin position="39"/>
        <end position="80"/>
    </location>
</feature>
<protein>
    <recommendedName>
        <fullName evidence="9">C2H2-type domain-containing protein</fullName>
    </recommendedName>
</protein>
<keyword evidence="11" id="KW-1185">Reference proteome</keyword>
<evidence type="ECO:0000256" key="7">
    <source>
        <dbReference type="PROSITE-ProRule" id="PRU00042"/>
    </source>
</evidence>
<dbReference type="InterPro" id="IPR013087">
    <property type="entry name" value="Znf_C2H2_type"/>
</dbReference>
<feature type="compositionally biased region" description="Low complexity" evidence="8">
    <location>
        <begin position="39"/>
        <end position="49"/>
    </location>
</feature>
<feature type="domain" description="C2H2-type" evidence="9">
    <location>
        <begin position="164"/>
        <end position="191"/>
    </location>
</feature>
<dbReference type="Gene3D" id="3.30.160.60">
    <property type="entry name" value="Classic Zinc Finger"/>
    <property type="match status" value="3"/>
</dbReference>
<gene>
    <name evidence="10" type="ORF">GEV33_009058</name>
</gene>
<dbReference type="PROSITE" id="PS50157">
    <property type="entry name" value="ZINC_FINGER_C2H2_2"/>
    <property type="match status" value="2"/>
</dbReference>
<dbReference type="Proteomes" id="UP000719412">
    <property type="component" value="Unassembled WGS sequence"/>
</dbReference>
<evidence type="ECO:0000313" key="11">
    <source>
        <dbReference type="Proteomes" id="UP000719412"/>
    </source>
</evidence>
<reference evidence="10" key="1">
    <citation type="journal article" date="2020" name="J Insects Food Feed">
        <title>The yellow mealworm (Tenebrio molitor) genome: a resource for the emerging insects as food and feed industry.</title>
        <authorList>
            <person name="Eriksson T."/>
            <person name="Andere A."/>
            <person name="Kelstrup H."/>
            <person name="Emery V."/>
            <person name="Picard C."/>
        </authorList>
    </citation>
    <scope>NUCLEOTIDE SEQUENCE</scope>
    <source>
        <strain evidence="10">Stoneville</strain>
        <tissue evidence="10">Whole head</tissue>
    </source>
</reference>
<reference evidence="10" key="2">
    <citation type="submission" date="2021-08" db="EMBL/GenBank/DDBJ databases">
        <authorList>
            <person name="Eriksson T."/>
        </authorList>
    </citation>
    <scope>NUCLEOTIDE SEQUENCE</scope>
    <source>
        <strain evidence="10">Stoneville</strain>
        <tissue evidence="10">Whole head</tissue>
    </source>
</reference>
<evidence type="ECO:0000256" key="4">
    <source>
        <dbReference type="ARBA" id="ARBA00022771"/>
    </source>
</evidence>
<dbReference type="SMART" id="SM00355">
    <property type="entry name" value="ZnF_C2H2"/>
    <property type="match status" value="4"/>
</dbReference>
<dbReference type="PANTHER" id="PTHR24394:SF29">
    <property type="entry name" value="MYONEURIN"/>
    <property type="match status" value="1"/>
</dbReference>
<comment type="caution">
    <text evidence="10">The sequence shown here is derived from an EMBL/GenBank/DDBJ whole genome shotgun (WGS) entry which is preliminary data.</text>
</comment>
<evidence type="ECO:0000256" key="3">
    <source>
        <dbReference type="ARBA" id="ARBA00022737"/>
    </source>
</evidence>
<evidence type="ECO:0000259" key="9">
    <source>
        <dbReference type="PROSITE" id="PS50157"/>
    </source>
</evidence>
<feature type="compositionally biased region" description="Basic and acidic residues" evidence="8">
    <location>
        <begin position="62"/>
        <end position="80"/>
    </location>
</feature>
<accession>A0A8J6HG01</accession>
<dbReference type="GO" id="GO:0000981">
    <property type="term" value="F:DNA-binding transcription factor activity, RNA polymerase II-specific"/>
    <property type="evidence" value="ECO:0007669"/>
    <property type="project" value="TreeGrafter"/>
</dbReference>
<keyword evidence="2" id="KW-0479">Metal-binding</keyword>
<evidence type="ECO:0000256" key="1">
    <source>
        <dbReference type="ARBA" id="ARBA00004123"/>
    </source>
</evidence>
<dbReference type="PANTHER" id="PTHR24394">
    <property type="entry name" value="ZINC FINGER PROTEIN"/>
    <property type="match status" value="1"/>
</dbReference>
<keyword evidence="4 7" id="KW-0863">Zinc-finger</keyword>
<dbReference type="AlphaFoldDB" id="A0A8J6HG01"/>
<evidence type="ECO:0000256" key="2">
    <source>
        <dbReference type="ARBA" id="ARBA00022723"/>
    </source>
</evidence>